<dbReference type="Proteomes" id="UP000499080">
    <property type="component" value="Unassembled WGS sequence"/>
</dbReference>
<dbReference type="OrthoDB" id="616263at2759"/>
<organism evidence="1 2">
    <name type="scientific">Araneus ventricosus</name>
    <name type="common">Orbweaver spider</name>
    <name type="synonym">Epeira ventricosa</name>
    <dbReference type="NCBI Taxonomy" id="182803"/>
    <lineage>
        <taxon>Eukaryota</taxon>
        <taxon>Metazoa</taxon>
        <taxon>Ecdysozoa</taxon>
        <taxon>Arthropoda</taxon>
        <taxon>Chelicerata</taxon>
        <taxon>Arachnida</taxon>
        <taxon>Araneae</taxon>
        <taxon>Araneomorphae</taxon>
        <taxon>Entelegynae</taxon>
        <taxon>Araneoidea</taxon>
        <taxon>Araneidae</taxon>
        <taxon>Araneus</taxon>
    </lineage>
</organism>
<proteinExistence type="predicted"/>
<sequence length="90" mass="10239">MRLPILLTKLKNCFKSSSGKFVSPPYSPDLALNLDSKHLSGKRFTSNSDVKTTAENWLNVQGRDFYQAGLNKLVLRLDKCLNRFGDYVEK</sequence>
<dbReference type="GO" id="GO:0003676">
    <property type="term" value="F:nucleic acid binding"/>
    <property type="evidence" value="ECO:0007669"/>
    <property type="project" value="InterPro"/>
</dbReference>
<comment type="caution">
    <text evidence="1">The sequence shown here is derived from an EMBL/GenBank/DDBJ whole genome shotgun (WGS) entry which is preliminary data.</text>
</comment>
<gene>
    <name evidence="1" type="ORF">AVEN_32332_1</name>
</gene>
<evidence type="ECO:0000313" key="1">
    <source>
        <dbReference type="EMBL" id="GBM41528.1"/>
    </source>
</evidence>
<dbReference type="EMBL" id="BGPR01000966">
    <property type="protein sequence ID" value="GBM41528.1"/>
    <property type="molecule type" value="Genomic_DNA"/>
</dbReference>
<protein>
    <submittedName>
        <fullName evidence="1">Uncharacterized protein</fullName>
    </submittedName>
</protein>
<evidence type="ECO:0000313" key="2">
    <source>
        <dbReference type="Proteomes" id="UP000499080"/>
    </source>
</evidence>
<dbReference type="InterPro" id="IPR036397">
    <property type="entry name" value="RNaseH_sf"/>
</dbReference>
<dbReference type="AlphaFoldDB" id="A0A4Y2FLZ1"/>
<accession>A0A4Y2FLZ1</accession>
<keyword evidence="2" id="KW-1185">Reference proteome</keyword>
<name>A0A4Y2FLZ1_ARAVE</name>
<dbReference type="Gene3D" id="3.30.420.10">
    <property type="entry name" value="Ribonuclease H-like superfamily/Ribonuclease H"/>
    <property type="match status" value="1"/>
</dbReference>
<reference evidence="1 2" key="1">
    <citation type="journal article" date="2019" name="Sci. Rep.">
        <title>Orb-weaving spider Araneus ventricosus genome elucidates the spidroin gene catalogue.</title>
        <authorList>
            <person name="Kono N."/>
            <person name="Nakamura H."/>
            <person name="Ohtoshi R."/>
            <person name="Moran D.A.P."/>
            <person name="Shinohara A."/>
            <person name="Yoshida Y."/>
            <person name="Fujiwara M."/>
            <person name="Mori M."/>
            <person name="Tomita M."/>
            <person name="Arakawa K."/>
        </authorList>
    </citation>
    <scope>NUCLEOTIDE SEQUENCE [LARGE SCALE GENOMIC DNA]</scope>
</reference>